<dbReference type="Pfam" id="PF00582">
    <property type="entry name" value="Usp"/>
    <property type="match status" value="1"/>
</dbReference>
<dbReference type="InterPro" id="IPR006016">
    <property type="entry name" value="UspA"/>
</dbReference>
<dbReference type="RefSeq" id="WP_120771501.1">
    <property type="nucleotide sequence ID" value="NZ_CP032627.1"/>
</dbReference>
<reference evidence="4 5" key="1">
    <citation type="submission" date="2018-09" db="EMBL/GenBank/DDBJ databases">
        <title>Genome sequencing of strain 1JSPR-7.</title>
        <authorList>
            <person name="Heo J."/>
            <person name="Kim S.-J."/>
            <person name="Kwon S.-W."/>
        </authorList>
    </citation>
    <scope>NUCLEOTIDE SEQUENCE [LARGE SCALE GENOMIC DNA]</scope>
    <source>
        <strain evidence="4 5">1JSPR-7</strain>
    </source>
</reference>
<comment type="similarity">
    <text evidence="1 2">Belongs to the universal stress protein A family.</text>
</comment>
<dbReference type="OrthoDB" id="9777884at2"/>
<evidence type="ECO:0000256" key="2">
    <source>
        <dbReference type="PIRNR" id="PIRNR006276"/>
    </source>
</evidence>
<dbReference type="PANTHER" id="PTHR46268">
    <property type="entry name" value="STRESS RESPONSE PROTEIN NHAX"/>
    <property type="match status" value="1"/>
</dbReference>
<protein>
    <recommendedName>
        <fullName evidence="2">Universal stress protein</fullName>
    </recommendedName>
</protein>
<evidence type="ECO:0000313" key="4">
    <source>
        <dbReference type="EMBL" id="AYG00113.1"/>
    </source>
</evidence>
<gene>
    <name evidence="4" type="ORF">D7I46_02830</name>
</gene>
<dbReference type="InterPro" id="IPR006015">
    <property type="entry name" value="Universal_stress_UspA"/>
</dbReference>
<evidence type="ECO:0000259" key="3">
    <source>
        <dbReference type="Pfam" id="PF00582"/>
    </source>
</evidence>
<organism evidence="4 5">
    <name type="scientific">Lactococcus allomyrinae</name>
    <dbReference type="NCBI Taxonomy" id="2419773"/>
    <lineage>
        <taxon>Bacteria</taxon>
        <taxon>Bacillati</taxon>
        <taxon>Bacillota</taxon>
        <taxon>Bacilli</taxon>
        <taxon>Lactobacillales</taxon>
        <taxon>Streptococcaceae</taxon>
        <taxon>Lactococcus</taxon>
    </lineage>
</organism>
<keyword evidence="5" id="KW-1185">Reference proteome</keyword>
<dbReference type="InterPro" id="IPR014729">
    <property type="entry name" value="Rossmann-like_a/b/a_fold"/>
</dbReference>
<accession>A0A387B8U2</accession>
<name>A0A387B8U2_9LACT</name>
<evidence type="ECO:0000256" key="1">
    <source>
        <dbReference type="ARBA" id="ARBA00008791"/>
    </source>
</evidence>
<feature type="domain" description="UspA" evidence="3">
    <location>
        <begin position="5"/>
        <end position="142"/>
    </location>
</feature>
<dbReference type="Gene3D" id="3.40.50.620">
    <property type="entry name" value="HUPs"/>
    <property type="match status" value="1"/>
</dbReference>
<sequence>MRKQYKNILVAVDGSEQSYNAIKEAVGVAKRNQGKLHILTVKDINRYYGLAGRMDLTGTPALDRIAKSILVKSCKLVNYEVEFETYELAGTPKHLIVKFAKEHDVDLIIIGATGAGFIDKLMLGSTTQYVIIHAPCSVMVVR</sequence>
<dbReference type="CDD" id="cd00293">
    <property type="entry name" value="USP-like"/>
    <property type="match status" value="1"/>
</dbReference>
<proteinExistence type="inferred from homology"/>
<dbReference type="PRINTS" id="PR01438">
    <property type="entry name" value="UNVRSLSTRESS"/>
</dbReference>
<dbReference type="EMBL" id="CP032627">
    <property type="protein sequence ID" value="AYG00113.1"/>
    <property type="molecule type" value="Genomic_DNA"/>
</dbReference>
<dbReference type="AlphaFoldDB" id="A0A387B8U2"/>
<dbReference type="GO" id="GO:0005737">
    <property type="term" value="C:cytoplasm"/>
    <property type="evidence" value="ECO:0007669"/>
    <property type="project" value="UniProtKB-SubCell"/>
</dbReference>
<evidence type="ECO:0000313" key="5">
    <source>
        <dbReference type="Proteomes" id="UP000269374"/>
    </source>
</evidence>
<comment type="subcellular location">
    <subcellularLocation>
        <location evidence="2">Cytoplasm</location>
    </subcellularLocation>
</comment>
<dbReference type="Proteomes" id="UP000269374">
    <property type="component" value="Chromosome"/>
</dbReference>
<keyword evidence="2" id="KW-0963">Cytoplasm</keyword>
<dbReference type="SUPFAM" id="SSF52402">
    <property type="entry name" value="Adenine nucleotide alpha hydrolases-like"/>
    <property type="match status" value="1"/>
</dbReference>
<dbReference type="PIRSF" id="PIRSF006276">
    <property type="entry name" value="UspA"/>
    <property type="match status" value="1"/>
</dbReference>
<dbReference type="PANTHER" id="PTHR46268:SF6">
    <property type="entry name" value="UNIVERSAL STRESS PROTEIN UP12"/>
    <property type="match status" value="1"/>
</dbReference>
<dbReference type="KEGG" id="lact:D7I46_02830"/>